<dbReference type="Gene3D" id="3.30.950.10">
    <property type="entry name" value="Methyltransferase, Cobalt-precorrin-4 Transmethylase, Domain 2"/>
    <property type="match status" value="1"/>
</dbReference>
<organism evidence="9 10">
    <name type="scientific">SAR86 cluster bacterium</name>
    <dbReference type="NCBI Taxonomy" id="2030880"/>
    <lineage>
        <taxon>Bacteria</taxon>
        <taxon>Pseudomonadati</taxon>
        <taxon>Pseudomonadota</taxon>
        <taxon>Gammaproteobacteria</taxon>
        <taxon>SAR86 cluster</taxon>
    </lineage>
</organism>
<dbReference type="InterPro" id="IPR014776">
    <property type="entry name" value="4pyrrole_Mease_sub2"/>
</dbReference>
<comment type="function">
    <text evidence="6">Catalyzes the 2'-O-methylation of the ribose of cytidine 1402 (C1402) in 16S rRNA.</text>
</comment>
<protein>
    <recommendedName>
        <fullName evidence="6">Ribosomal RNA small subunit methyltransferase I</fullName>
        <ecNumber evidence="6">2.1.1.198</ecNumber>
    </recommendedName>
    <alternativeName>
        <fullName evidence="6">16S rRNA 2'-O-ribose C1402 methyltransferase</fullName>
    </alternativeName>
    <alternativeName>
        <fullName evidence="6">rRNA (cytidine-2'-O-)-methyltransferase RsmI</fullName>
    </alternativeName>
</protein>
<reference evidence="10" key="1">
    <citation type="submission" date="2017-08" db="EMBL/GenBank/DDBJ databases">
        <title>A dynamic microbial community with high functional redundancy inhabits the cold, oxic subseafloor aquifer.</title>
        <authorList>
            <person name="Tully B.J."/>
            <person name="Wheat C.G."/>
            <person name="Glazer B.T."/>
            <person name="Huber J.A."/>
        </authorList>
    </citation>
    <scope>NUCLEOTIDE SEQUENCE [LARGE SCALE GENOMIC DNA]</scope>
</reference>
<dbReference type="InterPro" id="IPR018063">
    <property type="entry name" value="SAM_MeTrfase_RsmI_CS"/>
</dbReference>
<dbReference type="InterPro" id="IPR008189">
    <property type="entry name" value="rRNA_ssu_MeTfrase_I"/>
</dbReference>
<dbReference type="NCBIfam" id="TIGR00096">
    <property type="entry name" value="16S rRNA (cytidine(1402)-2'-O)-methyltransferase"/>
    <property type="match status" value="1"/>
</dbReference>
<dbReference type="Proteomes" id="UP000228987">
    <property type="component" value="Unassembled WGS sequence"/>
</dbReference>
<keyword evidence="5 6" id="KW-0949">S-adenosyl-L-methionine</keyword>
<dbReference type="SUPFAM" id="SSF53790">
    <property type="entry name" value="Tetrapyrrole methylase"/>
    <property type="match status" value="1"/>
</dbReference>
<comment type="catalytic activity">
    <reaction evidence="6">
        <text>cytidine(1402) in 16S rRNA + S-adenosyl-L-methionine = 2'-O-methylcytidine(1402) in 16S rRNA + S-adenosyl-L-homocysteine + H(+)</text>
        <dbReference type="Rhea" id="RHEA:42924"/>
        <dbReference type="Rhea" id="RHEA-COMP:10285"/>
        <dbReference type="Rhea" id="RHEA-COMP:10286"/>
        <dbReference type="ChEBI" id="CHEBI:15378"/>
        <dbReference type="ChEBI" id="CHEBI:57856"/>
        <dbReference type="ChEBI" id="CHEBI:59789"/>
        <dbReference type="ChEBI" id="CHEBI:74495"/>
        <dbReference type="ChEBI" id="CHEBI:82748"/>
        <dbReference type="EC" id="2.1.1.198"/>
    </reaction>
</comment>
<dbReference type="Gene3D" id="3.40.1010.10">
    <property type="entry name" value="Cobalt-precorrin-4 Transmethylase, Domain 1"/>
    <property type="match status" value="1"/>
</dbReference>
<evidence type="ECO:0000256" key="1">
    <source>
        <dbReference type="ARBA" id="ARBA00022490"/>
    </source>
</evidence>
<dbReference type="FunFam" id="3.30.950.10:FF:000002">
    <property type="entry name" value="Ribosomal RNA small subunit methyltransferase I"/>
    <property type="match status" value="1"/>
</dbReference>
<dbReference type="InterPro" id="IPR000878">
    <property type="entry name" value="4pyrrol_Mease"/>
</dbReference>
<evidence type="ECO:0000259" key="7">
    <source>
        <dbReference type="Pfam" id="PF00590"/>
    </source>
</evidence>
<comment type="subcellular location">
    <subcellularLocation>
        <location evidence="6">Cytoplasm</location>
    </subcellularLocation>
</comment>
<dbReference type="PROSITE" id="PS01296">
    <property type="entry name" value="RSMI"/>
    <property type="match status" value="1"/>
</dbReference>
<dbReference type="EMBL" id="NVWI01000008">
    <property type="protein sequence ID" value="PCJ40649.1"/>
    <property type="molecule type" value="Genomic_DNA"/>
</dbReference>
<proteinExistence type="inferred from homology"/>
<dbReference type="PIRSF" id="PIRSF005917">
    <property type="entry name" value="MTase_YraL"/>
    <property type="match status" value="1"/>
</dbReference>
<evidence type="ECO:0000256" key="4">
    <source>
        <dbReference type="ARBA" id="ARBA00022679"/>
    </source>
</evidence>
<feature type="domain" description="Tetrapyrrole methylase" evidence="7">
    <location>
        <begin position="6"/>
        <end position="205"/>
    </location>
</feature>
<evidence type="ECO:0000256" key="5">
    <source>
        <dbReference type="ARBA" id="ARBA00022691"/>
    </source>
</evidence>
<keyword evidence="2 6" id="KW-0698">rRNA processing</keyword>
<dbReference type="AlphaFoldDB" id="A0A2A5C9W0"/>
<evidence type="ECO:0000256" key="3">
    <source>
        <dbReference type="ARBA" id="ARBA00022603"/>
    </source>
</evidence>
<evidence type="ECO:0000313" key="9">
    <source>
        <dbReference type="EMBL" id="PCJ40649.1"/>
    </source>
</evidence>
<sequence>MNPACLYIVATPIGNLADISERAVQILQKVDLIAVEDTRHSGKLLQHIGVATPMTALHEHNESRKVEQLIERLSTGESIALISDAGTPLISDPGYQLVKAALAAEIKVSPIPGASALVAALSVSGLPSDAFIFEGFLPNKSAGRLKKLGMLADESRTLIFYEAPHRIVACLQDMQQVFGAERKAVVARELTKTFETIKNDSLGNLLVWIEADANQQRGEFVLLIQGKEKEPSTVDTEAEFILETLMQELPLKQASQLAAKITGIKKNTLYQIGLNKKQ</sequence>
<dbReference type="InterPro" id="IPR053910">
    <property type="entry name" value="RsmI_HTH"/>
</dbReference>
<dbReference type="PANTHER" id="PTHR46111">
    <property type="entry name" value="RIBOSOMAL RNA SMALL SUBUNIT METHYLTRANSFERASE I"/>
    <property type="match status" value="1"/>
</dbReference>
<dbReference type="CDD" id="cd11648">
    <property type="entry name" value="RsmI"/>
    <property type="match status" value="1"/>
</dbReference>
<dbReference type="GO" id="GO:0070677">
    <property type="term" value="F:rRNA (cytosine-2'-O-)-methyltransferase activity"/>
    <property type="evidence" value="ECO:0007669"/>
    <property type="project" value="UniProtKB-UniRule"/>
</dbReference>
<keyword evidence="1 6" id="KW-0963">Cytoplasm</keyword>
<accession>A0A2A5C9W0</accession>
<dbReference type="PANTHER" id="PTHR46111:SF1">
    <property type="entry name" value="RIBOSOMAL RNA SMALL SUBUNIT METHYLTRANSFERASE I"/>
    <property type="match status" value="1"/>
</dbReference>
<gene>
    <name evidence="6 9" type="primary">rsmI</name>
    <name evidence="9" type="ORF">COA71_10420</name>
</gene>
<comment type="caution">
    <text evidence="9">The sequence shown here is derived from an EMBL/GenBank/DDBJ whole genome shotgun (WGS) entry which is preliminary data.</text>
</comment>
<evidence type="ECO:0000256" key="6">
    <source>
        <dbReference type="HAMAP-Rule" id="MF_01877"/>
    </source>
</evidence>
<dbReference type="Pfam" id="PF23016">
    <property type="entry name" value="RsmI_C"/>
    <property type="match status" value="1"/>
</dbReference>
<name>A0A2A5C9W0_9GAMM</name>
<feature type="domain" description="RsmI HTH" evidence="8">
    <location>
        <begin position="234"/>
        <end position="275"/>
    </location>
</feature>
<evidence type="ECO:0000259" key="8">
    <source>
        <dbReference type="Pfam" id="PF23016"/>
    </source>
</evidence>
<evidence type="ECO:0000256" key="2">
    <source>
        <dbReference type="ARBA" id="ARBA00022552"/>
    </source>
</evidence>
<dbReference type="Pfam" id="PF00590">
    <property type="entry name" value="TP_methylase"/>
    <property type="match status" value="1"/>
</dbReference>
<dbReference type="EC" id="2.1.1.198" evidence="6"/>
<dbReference type="GO" id="GO:0005737">
    <property type="term" value="C:cytoplasm"/>
    <property type="evidence" value="ECO:0007669"/>
    <property type="project" value="UniProtKB-SubCell"/>
</dbReference>
<evidence type="ECO:0000313" key="10">
    <source>
        <dbReference type="Proteomes" id="UP000228987"/>
    </source>
</evidence>
<keyword evidence="3 6" id="KW-0489">Methyltransferase</keyword>
<keyword evidence="4 6" id="KW-0808">Transferase</keyword>
<dbReference type="InterPro" id="IPR035996">
    <property type="entry name" value="4pyrrol_Methylase_sf"/>
</dbReference>
<dbReference type="InterPro" id="IPR014777">
    <property type="entry name" value="4pyrrole_Mease_sub1"/>
</dbReference>
<dbReference type="FunFam" id="3.40.1010.10:FF:000002">
    <property type="entry name" value="Ribosomal RNA small subunit methyltransferase I"/>
    <property type="match status" value="1"/>
</dbReference>
<comment type="similarity">
    <text evidence="6">Belongs to the methyltransferase superfamily. RsmI family.</text>
</comment>
<dbReference type="HAMAP" id="MF_01877">
    <property type="entry name" value="16SrRNA_methyltr_I"/>
    <property type="match status" value="1"/>
</dbReference>